<evidence type="ECO:0000256" key="2">
    <source>
        <dbReference type="ARBA" id="ARBA00022741"/>
    </source>
</evidence>
<proteinExistence type="predicted"/>
<dbReference type="PANTHER" id="PTHR45772:SF9">
    <property type="entry name" value="CONSERVED COMPONENT OF ABC TRANSPORTER FOR NATURAL AMINO ACIDS"/>
    <property type="match status" value="1"/>
</dbReference>
<evidence type="ECO:0000259" key="4">
    <source>
        <dbReference type="PROSITE" id="PS50893"/>
    </source>
</evidence>
<keyword evidence="1" id="KW-0813">Transport</keyword>
<keyword evidence="2" id="KW-0547">Nucleotide-binding</keyword>
<dbReference type="InterPro" id="IPR003439">
    <property type="entry name" value="ABC_transporter-like_ATP-bd"/>
</dbReference>
<sequence>MEARMAALEVRGLRKQFGGVVALNGIDLDIDTDRVVGIVGPNGSGKTTLFNVVTGVHPATGGTVLWQGQDITNIGAHRIARKRLVRTFQQAMSFPGLTVGENVRIAWEQGRRGGGRWASPGTILDFVGLAPLGRAIAGSLPFGSLRRLGLAVALGVSPELLLLDEPGAGLNDSEAQAFAAVIAQLPPQGIGVCLIDHDMDMMADLCDRLVVLDFGTKIAEGPPAEVLADPKVREVYLGPDKKAAAS</sequence>
<dbReference type="SUPFAM" id="SSF52540">
    <property type="entry name" value="P-loop containing nucleoside triphosphate hydrolases"/>
    <property type="match status" value="1"/>
</dbReference>
<protein>
    <submittedName>
        <fullName evidence="5">Leucine/isoleucine/valine transporter subunit ATP-binding component of ABC superfamily</fullName>
    </submittedName>
</protein>
<dbReference type="InterPro" id="IPR003593">
    <property type="entry name" value="AAA+_ATPase"/>
</dbReference>
<reference evidence="6" key="1">
    <citation type="submission" date="2014-08" db="EMBL/GenBank/DDBJ databases">
        <authorList>
            <person name="Moulin L."/>
        </authorList>
    </citation>
    <scope>NUCLEOTIDE SEQUENCE [LARGE SCALE GENOMIC DNA]</scope>
</reference>
<dbReference type="PROSITE" id="PS50893">
    <property type="entry name" value="ABC_TRANSPORTER_2"/>
    <property type="match status" value="1"/>
</dbReference>
<evidence type="ECO:0000256" key="3">
    <source>
        <dbReference type="ARBA" id="ARBA00022840"/>
    </source>
</evidence>
<dbReference type="InterPro" id="IPR051120">
    <property type="entry name" value="ABC_AA/LPS_Transport"/>
</dbReference>
<dbReference type="CDD" id="cd03219">
    <property type="entry name" value="ABC_Mj1267_LivG_branched"/>
    <property type="match status" value="1"/>
</dbReference>
<gene>
    <name evidence="5" type="primary">livG</name>
    <name evidence="5" type="ORF">MPL3356_300139</name>
</gene>
<evidence type="ECO:0000313" key="6">
    <source>
        <dbReference type="Proteomes" id="UP000045285"/>
    </source>
</evidence>
<dbReference type="GO" id="GO:0005524">
    <property type="term" value="F:ATP binding"/>
    <property type="evidence" value="ECO:0007669"/>
    <property type="project" value="UniProtKB-KW"/>
</dbReference>
<dbReference type="STRING" id="69974.MPLDJ20_70113"/>
<dbReference type="Gene3D" id="3.40.50.300">
    <property type="entry name" value="P-loop containing nucleotide triphosphate hydrolases"/>
    <property type="match status" value="1"/>
</dbReference>
<evidence type="ECO:0000313" key="5">
    <source>
        <dbReference type="EMBL" id="CDX19836.1"/>
    </source>
</evidence>
<dbReference type="InterPro" id="IPR032823">
    <property type="entry name" value="BCA_ABC_TP_C"/>
</dbReference>
<dbReference type="EMBL" id="CCMZ01000024">
    <property type="protein sequence ID" value="CDX19836.1"/>
    <property type="molecule type" value="Genomic_DNA"/>
</dbReference>
<keyword evidence="3 5" id="KW-0067">ATP-binding</keyword>
<keyword evidence="6" id="KW-1185">Reference proteome</keyword>
<name>A0A090FLN5_MESPL</name>
<dbReference type="PANTHER" id="PTHR45772">
    <property type="entry name" value="CONSERVED COMPONENT OF ABC TRANSPORTER FOR NATURAL AMINO ACIDS-RELATED"/>
    <property type="match status" value="1"/>
</dbReference>
<dbReference type="Pfam" id="PF00005">
    <property type="entry name" value="ABC_tran"/>
    <property type="match status" value="1"/>
</dbReference>
<dbReference type="InterPro" id="IPR027417">
    <property type="entry name" value="P-loop_NTPase"/>
</dbReference>
<evidence type="ECO:0000256" key="1">
    <source>
        <dbReference type="ARBA" id="ARBA00022448"/>
    </source>
</evidence>
<dbReference type="AlphaFoldDB" id="A0A090FLN5"/>
<accession>A0A090FLN5</accession>
<dbReference type="SMART" id="SM00382">
    <property type="entry name" value="AAA"/>
    <property type="match status" value="1"/>
</dbReference>
<dbReference type="Pfam" id="PF12399">
    <property type="entry name" value="BCA_ABC_TP_C"/>
    <property type="match status" value="1"/>
</dbReference>
<feature type="domain" description="ABC transporter" evidence="4">
    <location>
        <begin position="8"/>
        <end position="239"/>
    </location>
</feature>
<dbReference type="GO" id="GO:0005886">
    <property type="term" value="C:plasma membrane"/>
    <property type="evidence" value="ECO:0007669"/>
    <property type="project" value="TreeGrafter"/>
</dbReference>
<dbReference type="GO" id="GO:0016887">
    <property type="term" value="F:ATP hydrolysis activity"/>
    <property type="evidence" value="ECO:0007669"/>
    <property type="project" value="InterPro"/>
</dbReference>
<dbReference type="Proteomes" id="UP000045285">
    <property type="component" value="Unassembled WGS sequence"/>
</dbReference>
<organism evidence="5 6">
    <name type="scientific">Mesorhizobium plurifarium</name>
    <dbReference type="NCBI Taxonomy" id="69974"/>
    <lineage>
        <taxon>Bacteria</taxon>
        <taxon>Pseudomonadati</taxon>
        <taxon>Pseudomonadota</taxon>
        <taxon>Alphaproteobacteria</taxon>
        <taxon>Hyphomicrobiales</taxon>
        <taxon>Phyllobacteriaceae</taxon>
        <taxon>Mesorhizobium</taxon>
    </lineage>
</organism>